<organism evidence="1 2">
    <name type="scientific">Pyricularia oryzae</name>
    <name type="common">Rice blast fungus</name>
    <name type="synonym">Magnaporthe oryzae</name>
    <dbReference type="NCBI Taxonomy" id="318829"/>
    <lineage>
        <taxon>Eukaryota</taxon>
        <taxon>Fungi</taxon>
        <taxon>Dikarya</taxon>
        <taxon>Ascomycota</taxon>
        <taxon>Pezizomycotina</taxon>
        <taxon>Sordariomycetes</taxon>
        <taxon>Sordariomycetidae</taxon>
        <taxon>Magnaporthales</taxon>
        <taxon>Pyriculariaceae</taxon>
        <taxon>Pyricularia</taxon>
    </lineage>
</organism>
<evidence type="ECO:0000313" key="2">
    <source>
        <dbReference type="Proteomes" id="UP000294847"/>
    </source>
</evidence>
<dbReference type="EMBL" id="CP034205">
    <property type="protein sequence ID" value="QBZ57780.1"/>
    <property type="molecule type" value="Genomic_DNA"/>
</dbReference>
<reference evidence="1 2" key="1">
    <citation type="journal article" date="2019" name="Mol. Biol. Evol.">
        <title>Blast fungal genomes show frequent chromosomal changes, gene gains and losses, and effector gene turnover.</title>
        <authorList>
            <person name="Gomez Luciano L.B."/>
            <person name="Jason Tsai I."/>
            <person name="Chuma I."/>
            <person name="Tosa Y."/>
            <person name="Chen Y.H."/>
            <person name="Li J.Y."/>
            <person name="Li M.Y."/>
            <person name="Jade Lu M.Y."/>
            <person name="Nakayashiki H."/>
            <person name="Li W.H."/>
        </authorList>
    </citation>
    <scope>NUCLEOTIDE SEQUENCE [LARGE SCALE GENOMIC DNA]</scope>
    <source>
        <strain evidence="1">MZ5-1-6</strain>
    </source>
</reference>
<proteinExistence type="predicted"/>
<evidence type="ECO:0000313" key="1">
    <source>
        <dbReference type="EMBL" id="QBZ57780.1"/>
    </source>
</evidence>
<dbReference type="Proteomes" id="UP000294847">
    <property type="component" value="Chromosome 2"/>
</dbReference>
<gene>
    <name evidence="1" type="ORF">PoMZ_02715</name>
</gene>
<dbReference type="PROSITE" id="PS51257">
    <property type="entry name" value="PROKAR_LIPOPROTEIN"/>
    <property type="match status" value="1"/>
</dbReference>
<dbReference type="AlphaFoldDB" id="A0A4P7NBU8"/>
<sequence>MTASSRYPERGHSFASSCLSTPTAYACGTRRSRKRKHEGSRVNKRIASCGAQFYTANLCVVHAERP</sequence>
<name>A0A4P7NBU8_PYROR</name>
<protein>
    <submittedName>
        <fullName evidence="1">Uncharacterized protein</fullName>
    </submittedName>
</protein>
<accession>A0A4P7NBU8</accession>